<proteinExistence type="predicted"/>
<evidence type="ECO:0000256" key="2">
    <source>
        <dbReference type="ARBA" id="ARBA00004370"/>
    </source>
</evidence>
<dbReference type="OrthoDB" id="9809567at2"/>
<name>A0A1I7NQV8_9HYPH</name>
<evidence type="ECO:0000256" key="5">
    <source>
        <dbReference type="ARBA" id="ARBA00022679"/>
    </source>
</evidence>
<evidence type="ECO:0000256" key="3">
    <source>
        <dbReference type="ARBA" id="ARBA00012438"/>
    </source>
</evidence>
<evidence type="ECO:0000313" key="12">
    <source>
        <dbReference type="EMBL" id="SFV37005.1"/>
    </source>
</evidence>
<keyword evidence="7 12" id="KW-0418">Kinase</keyword>
<comment type="subcellular location">
    <subcellularLocation>
        <location evidence="2">Membrane</location>
    </subcellularLocation>
</comment>
<keyword evidence="4" id="KW-0597">Phosphoprotein</keyword>
<evidence type="ECO:0000256" key="4">
    <source>
        <dbReference type="ARBA" id="ARBA00022553"/>
    </source>
</evidence>
<feature type="domain" description="Histidine kinase" evidence="11">
    <location>
        <begin position="246"/>
        <end position="449"/>
    </location>
</feature>
<dbReference type="PANTHER" id="PTHR45436:SF5">
    <property type="entry name" value="SENSOR HISTIDINE KINASE TRCS"/>
    <property type="match status" value="1"/>
</dbReference>
<feature type="transmembrane region" description="Helical" evidence="10">
    <location>
        <begin position="167"/>
        <end position="190"/>
    </location>
</feature>
<dbReference type="Gene3D" id="3.30.565.10">
    <property type="entry name" value="Histidine kinase-like ATPase, C-terminal domain"/>
    <property type="match status" value="1"/>
</dbReference>
<dbReference type="SUPFAM" id="SSF55874">
    <property type="entry name" value="ATPase domain of HSP90 chaperone/DNA topoisomerase II/histidine kinase"/>
    <property type="match status" value="1"/>
</dbReference>
<dbReference type="AlphaFoldDB" id="A0A1I7NQV8"/>
<keyword evidence="5" id="KW-0808">Transferase</keyword>
<gene>
    <name evidence="12" type="ORF">SAMN04488557_2944</name>
</gene>
<protein>
    <recommendedName>
        <fullName evidence="3">histidine kinase</fullName>
        <ecNumber evidence="3">2.7.13.3</ecNumber>
    </recommendedName>
</protein>
<accession>A0A1I7NQV8</accession>
<dbReference type="SUPFAM" id="SSF47384">
    <property type="entry name" value="Homodimeric domain of signal transducing histidine kinase"/>
    <property type="match status" value="1"/>
</dbReference>
<dbReference type="Pfam" id="PF02518">
    <property type="entry name" value="HATPase_c"/>
    <property type="match status" value="1"/>
</dbReference>
<dbReference type="InterPro" id="IPR004358">
    <property type="entry name" value="Sig_transdc_His_kin-like_C"/>
</dbReference>
<keyword evidence="8 10" id="KW-1133">Transmembrane helix</keyword>
<dbReference type="SMART" id="SM00387">
    <property type="entry name" value="HATPase_c"/>
    <property type="match status" value="1"/>
</dbReference>
<comment type="catalytic activity">
    <reaction evidence="1">
        <text>ATP + protein L-histidine = ADP + protein N-phospho-L-histidine.</text>
        <dbReference type="EC" id="2.7.13.3"/>
    </reaction>
</comment>
<organism evidence="12 13">
    <name type="scientific">Hyphomicrobium facile</name>
    <dbReference type="NCBI Taxonomy" id="51670"/>
    <lineage>
        <taxon>Bacteria</taxon>
        <taxon>Pseudomonadati</taxon>
        <taxon>Pseudomonadota</taxon>
        <taxon>Alphaproteobacteria</taxon>
        <taxon>Hyphomicrobiales</taxon>
        <taxon>Hyphomicrobiaceae</taxon>
        <taxon>Hyphomicrobium</taxon>
    </lineage>
</organism>
<evidence type="ECO:0000256" key="1">
    <source>
        <dbReference type="ARBA" id="ARBA00000085"/>
    </source>
</evidence>
<dbReference type="STRING" id="51670.SAMN04488557_2944"/>
<dbReference type="GO" id="GO:0005886">
    <property type="term" value="C:plasma membrane"/>
    <property type="evidence" value="ECO:0007669"/>
    <property type="project" value="TreeGrafter"/>
</dbReference>
<dbReference type="InterPro" id="IPR036890">
    <property type="entry name" value="HATPase_C_sf"/>
</dbReference>
<dbReference type="GO" id="GO:0000155">
    <property type="term" value="F:phosphorelay sensor kinase activity"/>
    <property type="evidence" value="ECO:0007669"/>
    <property type="project" value="InterPro"/>
</dbReference>
<dbReference type="InterPro" id="IPR050428">
    <property type="entry name" value="TCS_sensor_his_kinase"/>
</dbReference>
<dbReference type="Proteomes" id="UP000199423">
    <property type="component" value="Unassembled WGS sequence"/>
</dbReference>
<evidence type="ECO:0000259" key="11">
    <source>
        <dbReference type="PROSITE" id="PS50109"/>
    </source>
</evidence>
<reference evidence="13" key="1">
    <citation type="submission" date="2016-10" db="EMBL/GenBank/DDBJ databases">
        <authorList>
            <person name="Varghese N."/>
            <person name="Submissions S."/>
        </authorList>
    </citation>
    <scope>NUCLEOTIDE SEQUENCE [LARGE SCALE GENOMIC DNA]</scope>
    <source>
        <strain evidence="13">DSM 1565</strain>
    </source>
</reference>
<dbReference type="RefSeq" id="WP_092868484.1">
    <property type="nucleotide sequence ID" value="NZ_FPCH01000003.1"/>
</dbReference>
<dbReference type="InterPro" id="IPR005467">
    <property type="entry name" value="His_kinase_dom"/>
</dbReference>
<dbReference type="PANTHER" id="PTHR45436">
    <property type="entry name" value="SENSOR HISTIDINE KINASE YKOH"/>
    <property type="match status" value="1"/>
</dbReference>
<evidence type="ECO:0000256" key="6">
    <source>
        <dbReference type="ARBA" id="ARBA00022692"/>
    </source>
</evidence>
<evidence type="ECO:0000256" key="10">
    <source>
        <dbReference type="SAM" id="Phobius"/>
    </source>
</evidence>
<dbReference type="EMBL" id="FPCH01000003">
    <property type="protein sequence ID" value="SFV37005.1"/>
    <property type="molecule type" value="Genomic_DNA"/>
</dbReference>
<evidence type="ECO:0000256" key="8">
    <source>
        <dbReference type="ARBA" id="ARBA00022989"/>
    </source>
</evidence>
<keyword evidence="9 10" id="KW-0472">Membrane</keyword>
<dbReference type="InterPro" id="IPR003594">
    <property type="entry name" value="HATPase_dom"/>
</dbReference>
<sequence length="449" mass="48465">MRAGSLSVRLLAAWLVFLLFTLPMAALGLQVLFQRSIDRGAVSDLTADLKLIADSIEIDEQGNVNLVDVPAHPNFLLAYGHRYWQLSEGGRPILRSPSLWAEKLSPASPGREGDVTVSRFSGPNDQSLLGLATIVQANGKGGRKFEIVAAIDYAEILAAREKFSNDVWTGVAVVFLLIILAASAQVFVGLMPLQALRASLTAVRNGSARRIEGNFPTEIAPLISETNDLLAARDNALAAAGARAANLAHGLKTPLAVMAALCRQLRRDGAVKRAAEFEKQLEAMRWHVERELALSRPRATELSARVRIDAATEICGIVSALKKLAKSEELHWKVSVDQSMPLTIDRADFSDIMGNVLDNAQKWARHQVLVEASQTANSILLTVDDDGPGVEEEQMGRILQRGERADPTVPGTGLGLAIASELIFLHGGQFRLSRSSLGGLRAAITLNQD</sequence>
<evidence type="ECO:0000313" key="13">
    <source>
        <dbReference type="Proteomes" id="UP000199423"/>
    </source>
</evidence>
<dbReference type="PROSITE" id="PS50109">
    <property type="entry name" value="HIS_KIN"/>
    <property type="match status" value="1"/>
</dbReference>
<evidence type="ECO:0000256" key="9">
    <source>
        <dbReference type="ARBA" id="ARBA00023136"/>
    </source>
</evidence>
<evidence type="ECO:0000256" key="7">
    <source>
        <dbReference type="ARBA" id="ARBA00022777"/>
    </source>
</evidence>
<dbReference type="EC" id="2.7.13.3" evidence="3"/>
<keyword evidence="6 10" id="KW-0812">Transmembrane</keyword>
<keyword evidence="13" id="KW-1185">Reference proteome</keyword>
<dbReference type="InterPro" id="IPR036097">
    <property type="entry name" value="HisK_dim/P_sf"/>
</dbReference>
<dbReference type="PRINTS" id="PR00344">
    <property type="entry name" value="BCTRLSENSOR"/>
</dbReference>